<name>A0ABV8KA62_9BACL</name>
<evidence type="ECO:0000256" key="1">
    <source>
        <dbReference type="SAM" id="Phobius"/>
    </source>
</evidence>
<evidence type="ECO:0000313" key="2">
    <source>
        <dbReference type="EMBL" id="MFC4102899.1"/>
    </source>
</evidence>
<reference evidence="3" key="1">
    <citation type="journal article" date="2019" name="Int. J. Syst. Evol. Microbiol.">
        <title>The Global Catalogue of Microorganisms (GCM) 10K type strain sequencing project: providing services to taxonomists for standard genome sequencing and annotation.</title>
        <authorList>
            <consortium name="The Broad Institute Genomics Platform"/>
            <consortium name="The Broad Institute Genome Sequencing Center for Infectious Disease"/>
            <person name="Wu L."/>
            <person name="Ma J."/>
        </authorList>
    </citation>
    <scope>NUCLEOTIDE SEQUENCE [LARGE SCALE GENOMIC DNA]</scope>
    <source>
        <strain evidence="3">IBRC-M 10987</strain>
    </source>
</reference>
<sequence>MGGNGDEMKLIIEMKTDIASIKTILSTMANTNAMALEAVQSAKSAHLRIGELNEEIKEIRTGQRWLIGTTISAVALFVAAVGIIIKISA</sequence>
<feature type="transmembrane region" description="Helical" evidence="1">
    <location>
        <begin position="65"/>
        <end position="85"/>
    </location>
</feature>
<keyword evidence="1" id="KW-0812">Transmembrane</keyword>
<comment type="caution">
    <text evidence="2">The sequence shown here is derived from an EMBL/GenBank/DDBJ whole genome shotgun (WGS) entry which is preliminary data.</text>
</comment>
<proteinExistence type="predicted"/>
<protein>
    <recommendedName>
        <fullName evidence="4">Hemolysin XhlA</fullName>
    </recommendedName>
</protein>
<organism evidence="2 3">
    <name type="scientific">Paenibacillus xanthanilyticus</name>
    <dbReference type="NCBI Taxonomy" id="1783531"/>
    <lineage>
        <taxon>Bacteria</taxon>
        <taxon>Bacillati</taxon>
        <taxon>Bacillota</taxon>
        <taxon>Bacilli</taxon>
        <taxon>Bacillales</taxon>
        <taxon>Paenibacillaceae</taxon>
        <taxon>Paenibacillus</taxon>
    </lineage>
</organism>
<evidence type="ECO:0008006" key="4">
    <source>
        <dbReference type="Google" id="ProtNLM"/>
    </source>
</evidence>
<keyword evidence="1" id="KW-0472">Membrane</keyword>
<keyword evidence="3" id="KW-1185">Reference proteome</keyword>
<keyword evidence="1" id="KW-1133">Transmembrane helix</keyword>
<dbReference type="EMBL" id="JBHSAM010000034">
    <property type="protein sequence ID" value="MFC4102899.1"/>
    <property type="molecule type" value="Genomic_DNA"/>
</dbReference>
<accession>A0ABV8KA62</accession>
<dbReference type="RefSeq" id="WP_377721502.1">
    <property type="nucleotide sequence ID" value="NZ_JBHSAM010000034.1"/>
</dbReference>
<dbReference type="Proteomes" id="UP001595715">
    <property type="component" value="Unassembled WGS sequence"/>
</dbReference>
<evidence type="ECO:0000313" key="3">
    <source>
        <dbReference type="Proteomes" id="UP001595715"/>
    </source>
</evidence>
<gene>
    <name evidence="2" type="ORF">ACFOZ8_25075</name>
</gene>